<keyword evidence="2" id="KW-1133">Transmembrane helix</keyword>
<reference evidence="3" key="2">
    <citation type="submission" date="2021-08" db="EMBL/GenBank/DDBJ databases">
        <authorList>
            <person name="Gostincar C."/>
            <person name="Sun X."/>
            <person name="Song Z."/>
            <person name="Gunde-Cimerman N."/>
        </authorList>
    </citation>
    <scope>NUCLEOTIDE SEQUENCE</scope>
    <source>
        <strain evidence="3">EXF-9911</strain>
    </source>
</reference>
<dbReference type="AlphaFoldDB" id="A0A9P8EAK2"/>
<evidence type="ECO:0000313" key="4">
    <source>
        <dbReference type="Proteomes" id="UP000779574"/>
    </source>
</evidence>
<organism evidence="3 4">
    <name type="scientific">Aureobasidium melanogenum</name>
    <name type="common">Aureobasidium pullulans var. melanogenum</name>
    <dbReference type="NCBI Taxonomy" id="46634"/>
    <lineage>
        <taxon>Eukaryota</taxon>
        <taxon>Fungi</taxon>
        <taxon>Dikarya</taxon>
        <taxon>Ascomycota</taxon>
        <taxon>Pezizomycotina</taxon>
        <taxon>Dothideomycetes</taxon>
        <taxon>Dothideomycetidae</taxon>
        <taxon>Dothideales</taxon>
        <taxon>Saccotheciaceae</taxon>
        <taxon>Aureobasidium</taxon>
    </lineage>
</organism>
<feature type="transmembrane region" description="Helical" evidence="2">
    <location>
        <begin position="118"/>
        <end position="139"/>
    </location>
</feature>
<gene>
    <name evidence="3" type="ORF">KCU76_g11779</name>
</gene>
<feature type="compositionally biased region" description="Basic and acidic residues" evidence="1">
    <location>
        <begin position="259"/>
        <end position="278"/>
    </location>
</feature>
<evidence type="ECO:0000313" key="3">
    <source>
        <dbReference type="EMBL" id="KAG9685343.1"/>
    </source>
</evidence>
<feature type="compositionally biased region" description="Basic and acidic residues" evidence="1">
    <location>
        <begin position="338"/>
        <end position="347"/>
    </location>
</feature>
<dbReference type="EMBL" id="JAHFXF010000579">
    <property type="protein sequence ID" value="KAG9685343.1"/>
    <property type="molecule type" value="Genomic_DNA"/>
</dbReference>
<accession>A0A9P8EAK2</accession>
<comment type="caution">
    <text evidence="3">The sequence shown here is derived from an EMBL/GenBank/DDBJ whole genome shotgun (WGS) entry which is preliminary data.</text>
</comment>
<feature type="compositionally biased region" description="Polar residues" evidence="1">
    <location>
        <begin position="146"/>
        <end position="171"/>
    </location>
</feature>
<feature type="compositionally biased region" description="Polar residues" evidence="1">
    <location>
        <begin position="186"/>
        <end position="204"/>
    </location>
</feature>
<feature type="transmembrane region" description="Helical" evidence="2">
    <location>
        <begin position="79"/>
        <end position="98"/>
    </location>
</feature>
<dbReference type="OrthoDB" id="3021074at2759"/>
<keyword evidence="2" id="KW-0812">Transmembrane</keyword>
<proteinExistence type="predicted"/>
<feature type="transmembrane region" description="Helical" evidence="2">
    <location>
        <begin position="20"/>
        <end position="43"/>
    </location>
</feature>
<name>A0A9P8EAK2_AURME</name>
<feature type="non-terminal residue" evidence="3">
    <location>
        <position position="356"/>
    </location>
</feature>
<reference evidence="3" key="1">
    <citation type="journal article" date="2021" name="J Fungi (Basel)">
        <title>Virulence traits and population genomics of the black yeast Aureobasidium melanogenum.</title>
        <authorList>
            <person name="Cernosa A."/>
            <person name="Sun X."/>
            <person name="Gostincar C."/>
            <person name="Fang C."/>
            <person name="Gunde-Cimerman N."/>
            <person name="Song Z."/>
        </authorList>
    </citation>
    <scope>NUCLEOTIDE SEQUENCE</scope>
    <source>
        <strain evidence="3">EXF-9911</strain>
    </source>
</reference>
<feature type="region of interest" description="Disordered" evidence="1">
    <location>
        <begin position="146"/>
        <end position="356"/>
    </location>
</feature>
<evidence type="ECO:0000256" key="1">
    <source>
        <dbReference type="SAM" id="MobiDB-lite"/>
    </source>
</evidence>
<dbReference type="Proteomes" id="UP000779574">
    <property type="component" value="Unassembled WGS sequence"/>
</dbReference>
<protein>
    <submittedName>
        <fullName evidence="3">Uncharacterized protein</fullName>
    </submittedName>
</protein>
<keyword evidence="2" id="KW-0472">Membrane</keyword>
<feature type="compositionally biased region" description="Basic and acidic residues" evidence="1">
    <location>
        <begin position="173"/>
        <end position="182"/>
    </location>
</feature>
<sequence length="356" mass="38980">MRKDAANNIYVIPAPTLLTFGTVTLLCAACCIPAILTLISMWNKILEINWKSRFAVETEKNPDPEEKKVKAINSLIKRFLNVIEAPLFGLAVVVILILGEINLFSQQVRYQTEPIASIGQWAPIVGTGLAVMGSLVVYLTTTSAEPETDSVSGQAHDSTDDNSIFNSSSHGSVRPDTHDSNHSRVKSNALTHVNTQRSMASTIPTDRGGRRKVAQFMSKVGDYMGTPGHGQFDTSSFRRDANTYPTIPGEQFRAEGLTDTERRYNSGRLSRSDSRASDTRAPIPSSHDYAQRRSRSDSMGVRSIDDQDPVSDPASASPAIVVQARRDTLEVPTLAHVPSREILERQRSSSGPKTQP</sequence>
<evidence type="ECO:0000256" key="2">
    <source>
        <dbReference type="SAM" id="Phobius"/>
    </source>
</evidence>